<reference evidence="5 6" key="1">
    <citation type="submission" date="2014-12" db="EMBL/GenBank/DDBJ databases">
        <title>Comparative genomics of the lactic acid bacteria isolated from the honey bee gut.</title>
        <authorList>
            <person name="Ellegaard K.M."/>
            <person name="Tamarit D."/>
            <person name="Javelind E."/>
            <person name="Olofsson T."/>
            <person name="Andersson S.G."/>
            <person name="Vasquez A."/>
        </authorList>
    </citation>
    <scope>NUCLEOTIDE SEQUENCE [LARGE SCALE GENOMIC DNA]</scope>
    <source>
        <strain evidence="5 6">Bin7</strain>
    </source>
</reference>
<evidence type="ECO:0000313" key="6">
    <source>
        <dbReference type="Proteomes" id="UP000033567"/>
    </source>
</evidence>
<evidence type="ECO:0000313" key="5">
    <source>
        <dbReference type="EMBL" id="KJY52255.1"/>
    </source>
</evidence>
<dbReference type="PROSITE" id="PS51257">
    <property type="entry name" value="PROKAR_LIPOPROTEIN"/>
    <property type="match status" value="1"/>
</dbReference>
<keyword evidence="6" id="KW-1185">Reference proteome</keyword>
<gene>
    <name evidence="5" type="ORF">JF70_03450</name>
</gene>
<feature type="signal peptide" evidence="4">
    <location>
        <begin position="1"/>
        <end position="21"/>
    </location>
</feature>
<organism evidence="5 6">
    <name type="scientific">Bifidobacterium mellis</name>
    <dbReference type="NCBI Taxonomy" id="1293823"/>
    <lineage>
        <taxon>Bacteria</taxon>
        <taxon>Bacillati</taxon>
        <taxon>Actinomycetota</taxon>
        <taxon>Actinomycetes</taxon>
        <taxon>Bifidobacteriales</taxon>
        <taxon>Bifidobacteriaceae</taxon>
        <taxon>Bifidobacterium</taxon>
    </lineage>
</organism>
<protein>
    <recommendedName>
        <fullName evidence="7">ABC transporter substrate-binding protein</fullName>
    </recommendedName>
</protein>
<keyword evidence="3 4" id="KW-0732">Signal</keyword>
<keyword evidence="2" id="KW-0813">Transport</keyword>
<dbReference type="PANTHER" id="PTHR43649:SF14">
    <property type="entry name" value="BLR3389 PROTEIN"/>
    <property type="match status" value="1"/>
</dbReference>
<evidence type="ECO:0008006" key="7">
    <source>
        <dbReference type="Google" id="ProtNLM"/>
    </source>
</evidence>
<dbReference type="AlphaFoldDB" id="A0A0F4L0P1"/>
<comment type="caution">
    <text evidence="5">The sequence shown here is derived from an EMBL/GenBank/DDBJ whole genome shotgun (WGS) entry which is preliminary data.</text>
</comment>
<dbReference type="RefSeq" id="WP_045935067.1">
    <property type="nucleotide sequence ID" value="NZ_KQ033885.1"/>
</dbReference>
<dbReference type="SUPFAM" id="SSF53850">
    <property type="entry name" value="Periplasmic binding protein-like II"/>
    <property type="match status" value="1"/>
</dbReference>
<dbReference type="InterPro" id="IPR050490">
    <property type="entry name" value="Bact_solute-bd_prot1"/>
</dbReference>
<comment type="similarity">
    <text evidence="1">Belongs to the bacterial solute-binding protein 1 family.</text>
</comment>
<dbReference type="InterPro" id="IPR006061">
    <property type="entry name" value="SBP_1_CS"/>
</dbReference>
<evidence type="ECO:0000256" key="4">
    <source>
        <dbReference type="SAM" id="SignalP"/>
    </source>
</evidence>
<proteinExistence type="inferred from homology"/>
<evidence type="ECO:0000256" key="2">
    <source>
        <dbReference type="ARBA" id="ARBA00022448"/>
    </source>
</evidence>
<dbReference type="PATRIC" id="fig|1684.5.peg.363"/>
<name>A0A0F4L0P1_9BIFI</name>
<dbReference type="EMBL" id="JWMF01000003">
    <property type="protein sequence ID" value="KJY52255.1"/>
    <property type="molecule type" value="Genomic_DNA"/>
</dbReference>
<dbReference type="Gene3D" id="3.40.190.10">
    <property type="entry name" value="Periplasmic binding protein-like II"/>
    <property type="match status" value="1"/>
</dbReference>
<dbReference type="PANTHER" id="PTHR43649">
    <property type="entry name" value="ARABINOSE-BINDING PROTEIN-RELATED"/>
    <property type="match status" value="1"/>
</dbReference>
<sequence length="441" mass="48045">MNSARKILTMGVTMVALASFAACGSSGSGSTSKPADTSKASGRIVFWGWGNGIKETIAAFEKANPGITVKYNNTGTAGDTQVALSNAVAAGKGIPDVTMLEDPTVQQFAIEDNLEDLSGYGADKFADDFAPGPWNKVQYDGKPYALPIDAGPEVFFYNKAVFDKAGIPEPPKTWDEYYQDAKKIRAVGSYITNNAGDKNAYQPFTAQAWQAGAHPWKVDGDKITINMTKDAGMRRYIDFQQKLIDEDLLDTKTANWSDDWNRALNDGSVASLTIGAWMPTNLESGAPDQKGNWRVAPLPQWEEGDSVSAEDGGSALVVPKKAKNKAAAWKFAEYLTHGKGAQVMADQGSFPSLKRILGSNEFTSKKNEYFGGQEVNKVLTEAANLKVSKFQYLPYNPFAQSTYGDSIGKAYMKQTTLEKAFEDYQQKLVDHGNQQGYQVNK</sequence>
<dbReference type="GO" id="GO:0055085">
    <property type="term" value="P:transmembrane transport"/>
    <property type="evidence" value="ECO:0007669"/>
    <property type="project" value="InterPro"/>
</dbReference>
<dbReference type="PROSITE" id="PS01037">
    <property type="entry name" value="SBP_BACTERIAL_1"/>
    <property type="match status" value="1"/>
</dbReference>
<dbReference type="InterPro" id="IPR006059">
    <property type="entry name" value="SBP"/>
</dbReference>
<dbReference type="Proteomes" id="UP000033567">
    <property type="component" value="Unassembled WGS sequence"/>
</dbReference>
<feature type="chain" id="PRO_5002471944" description="ABC transporter substrate-binding protein" evidence="4">
    <location>
        <begin position="22"/>
        <end position="441"/>
    </location>
</feature>
<accession>A0A0F4L0P1</accession>
<evidence type="ECO:0000256" key="3">
    <source>
        <dbReference type="ARBA" id="ARBA00022729"/>
    </source>
</evidence>
<evidence type="ECO:0000256" key="1">
    <source>
        <dbReference type="ARBA" id="ARBA00008520"/>
    </source>
</evidence>
<dbReference type="Pfam" id="PF01547">
    <property type="entry name" value="SBP_bac_1"/>
    <property type="match status" value="1"/>
</dbReference>